<evidence type="ECO:0000256" key="5">
    <source>
        <dbReference type="ARBA" id="ARBA00023237"/>
    </source>
</evidence>
<keyword evidence="2" id="KW-1134">Transmembrane beta strand</keyword>
<protein>
    <submittedName>
        <fullName evidence="6">TolC family protein</fullName>
    </submittedName>
</protein>
<comment type="caution">
    <text evidence="6">The sequence shown here is derived from an EMBL/GenBank/DDBJ whole genome shotgun (WGS) entry which is preliminary data.</text>
</comment>
<dbReference type="Gene3D" id="1.20.1600.10">
    <property type="entry name" value="Outer membrane efflux proteins (OEP)"/>
    <property type="match status" value="1"/>
</dbReference>
<evidence type="ECO:0000256" key="3">
    <source>
        <dbReference type="ARBA" id="ARBA00022692"/>
    </source>
</evidence>
<evidence type="ECO:0000313" key="6">
    <source>
        <dbReference type="EMBL" id="MCC9070397.1"/>
    </source>
</evidence>
<evidence type="ECO:0000256" key="1">
    <source>
        <dbReference type="ARBA" id="ARBA00004442"/>
    </source>
</evidence>
<dbReference type="PANTHER" id="PTHR30026">
    <property type="entry name" value="OUTER MEMBRANE PROTEIN TOLC"/>
    <property type="match status" value="1"/>
</dbReference>
<dbReference type="SUPFAM" id="SSF56954">
    <property type="entry name" value="Outer membrane efflux proteins (OEP)"/>
    <property type="match status" value="1"/>
</dbReference>
<proteinExistence type="predicted"/>
<evidence type="ECO:0000256" key="4">
    <source>
        <dbReference type="ARBA" id="ARBA00023136"/>
    </source>
</evidence>
<dbReference type="RefSeq" id="WP_229987132.1">
    <property type="nucleotide sequence ID" value="NZ_JAJJMO010000001.1"/>
</dbReference>
<accession>A0ABS8MQI0</accession>
<evidence type="ECO:0000256" key="2">
    <source>
        <dbReference type="ARBA" id="ARBA00022452"/>
    </source>
</evidence>
<name>A0ABS8MQI0_9FLAO</name>
<keyword evidence="5" id="KW-0998">Cell outer membrane</keyword>
<sequence length="421" mass="47938">MKRLFVIILVLFPVLYFYAQQDSKLLKLQDCYASAEENYPLSKKRELIAKSSAFTIGNIAKGYYPKIDINAQATYQSDVTKLPISLPGIDVPTLNKDQYKAYGEVNQVIYDGGNIKQQKEIVTSQSKVQQQQLAVDLYAVKQRVTDIYFGILIYEEQLAQNALLKNDISIGMKTVEAQLKNGTAYRSSLDLLKAEYLKADQQAISIRSYKKAYLDMLGLFMNQELSSDTKLETPQTIISIQEINRPELALFKFRDESIEINKESINAGNRPKLNFFVQGGIANPALNFLQEGFEWYYVGGLRLNWSLTGLYTSKKQKEIIDINKLEVEADKETFLFNTKQSLKQQNAEISKLQEYLVSDGEIVNLRANVKKASLAQLENGVINTNDYLKNVNDENEAKQNKIIHETELLLAQYRQKLITGN</sequence>
<keyword evidence="3" id="KW-0812">Transmembrane</keyword>
<comment type="subcellular location">
    <subcellularLocation>
        <location evidence="1">Cell outer membrane</location>
    </subcellularLocation>
</comment>
<keyword evidence="7" id="KW-1185">Reference proteome</keyword>
<gene>
    <name evidence="6" type="ORF">LNQ49_02105</name>
</gene>
<organism evidence="6 7">
    <name type="scientific">Flavobacterium pisciphilum</name>
    <dbReference type="NCBI Taxonomy" id="2893755"/>
    <lineage>
        <taxon>Bacteria</taxon>
        <taxon>Pseudomonadati</taxon>
        <taxon>Bacteroidota</taxon>
        <taxon>Flavobacteriia</taxon>
        <taxon>Flavobacteriales</taxon>
        <taxon>Flavobacteriaceae</taxon>
        <taxon>Flavobacterium</taxon>
    </lineage>
</organism>
<dbReference type="Proteomes" id="UP001430919">
    <property type="component" value="Unassembled WGS sequence"/>
</dbReference>
<dbReference type="EMBL" id="JAJJMO010000001">
    <property type="protein sequence ID" value="MCC9070397.1"/>
    <property type="molecule type" value="Genomic_DNA"/>
</dbReference>
<dbReference type="PANTHER" id="PTHR30026:SF20">
    <property type="entry name" value="OUTER MEMBRANE PROTEIN TOLC"/>
    <property type="match status" value="1"/>
</dbReference>
<keyword evidence="4" id="KW-0472">Membrane</keyword>
<dbReference type="InterPro" id="IPR051906">
    <property type="entry name" value="TolC-like"/>
</dbReference>
<evidence type="ECO:0000313" key="7">
    <source>
        <dbReference type="Proteomes" id="UP001430919"/>
    </source>
</evidence>
<reference evidence="6" key="1">
    <citation type="submission" date="2021-11" db="EMBL/GenBank/DDBJ databases">
        <title>Description of novel Flavobacterium species.</title>
        <authorList>
            <person name="Saticioglu I.B."/>
            <person name="Ay H."/>
            <person name="Altun S."/>
            <person name="Duman M."/>
        </authorList>
    </citation>
    <scope>NUCLEOTIDE SEQUENCE</scope>
    <source>
        <strain evidence="6">F-65</strain>
    </source>
</reference>